<dbReference type="CDD" id="cd03225">
    <property type="entry name" value="ABC_cobalt_CbiO_domain1"/>
    <property type="match status" value="1"/>
</dbReference>
<dbReference type="PANTHER" id="PTHR43553">
    <property type="entry name" value="HEAVY METAL TRANSPORTER"/>
    <property type="match status" value="1"/>
</dbReference>
<dbReference type="InterPro" id="IPR050095">
    <property type="entry name" value="ECF_ABC_transporter_ATP-bd"/>
</dbReference>
<dbReference type="FunFam" id="3.40.50.300:FF:000224">
    <property type="entry name" value="Energy-coupling factor transporter ATP-binding protein EcfA"/>
    <property type="match status" value="1"/>
</dbReference>
<gene>
    <name evidence="10" type="ORF">DWZ50_09100</name>
</gene>
<feature type="domain" description="ABC transporter" evidence="9">
    <location>
        <begin position="1"/>
        <end position="242"/>
    </location>
</feature>
<sequence length="285" mass="32314">MKLKNLNHIYSLGTSYEKKALDNINLEISHNDFIGIIGQTGSGKTTLVKHLNGLMKPTSGMVLFNNKNIWVDFKDIREIRFKIGMVFQYPEYQLFEENVKKDIEYGLKNMKLSQTDISERIEEVINIVGLEKKILQKSPFELSGGEKRRVAIAGVLAMRPEILILDEPTAGLDPEGCHNILDGISRYRKERNATVLLISHNMEDIAAYAEKVLVMHNSKIIMYDSVERVFSQSKELLKLGLNVPMITQISMLLNKGGFNISPYSVSVQETVEQILKVLDKKKEVG</sequence>
<keyword evidence="4 8" id="KW-0547">Nucleotide-binding</keyword>
<keyword evidence="5 8" id="KW-0067">ATP-binding</keyword>
<dbReference type="InterPro" id="IPR003439">
    <property type="entry name" value="ABC_transporter-like_ATP-bd"/>
</dbReference>
<evidence type="ECO:0000313" key="10">
    <source>
        <dbReference type="EMBL" id="RHM75915.1"/>
    </source>
</evidence>
<dbReference type="Pfam" id="PF00005">
    <property type="entry name" value="ABC_tran"/>
    <property type="match status" value="1"/>
</dbReference>
<dbReference type="InterPro" id="IPR017871">
    <property type="entry name" value="ABC_transporter-like_CS"/>
</dbReference>
<dbReference type="EC" id="7.-.-.-" evidence="8"/>
<dbReference type="SUPFAM" id="SSF52540">
    <property type="entry name" value="P-loop containing nucleoside triphosphate hydrolases"/>
    <property type="match status" value="1"/>
</dbReference>
<evidence type="ECO:0000256" key="4">
    <source>
        <dbReference type="ARBA" id="ARBA00022741"/>
    </source>
</evidence>
<reference evidence="10 11" key="1">
    <citation type="submission" date="2018-08" db="EMBL/GenBank/DDBJ databases">
        <title>A genome reference for cultivated species of the human gut microbiota.</title>
        <authorList>
            <person name="Zou Y."/>
            <person name="Xue W."/>
            <person name="Luo G."/>
        </authorList>
    </citation>
    <scope>NUCLEOTIDE SEQUENCE [LARGE SCALE GENOMIC DNA]</scope>
    <source>
        <strain evidence="10 11">AF33-12</strain>
    </source>
</reference>
<dbReference type="NCBIfam" id="TIGR04521">
    <property type="entry name" value="ECF_ATPase_2"/>
    <property type="match status" value="1"/>
</dbReference>
<comment type="caution">
    <text evidence="10">The sequence shown here is derived from an EMBL/GenBank/DDBJ whole genome shotgun (WGS) entry which is preliminary data.</text>
</comment>
<keyword evidence="6" id="KW-1278">Translocase</keyword>
<evidence type="ECO:0000256" key="5">
    <source>
        <dbReference type="ARBA" id="ARBA00022840"/>
    </source>
</evidence>
<evidence type="ECO:0000256" key="6">
    <source>
        <dbReference type="ARBA" id="ARBA00022967"/>
    </source>
</evidence>
<evidence type="ECO:0000313" key="11">
    <source>
        <dbReference type="Proteomes" id="UP000285610"/>
    </source>
</evidence>
<dbReference type="InterPro" id="IPR003593">
    <property type="entry name" value="AAA+_ATPase"/>
</dbReference>
<comment type="subcellular location">
    <subcellularLocation>
        <location evidence="1 8">Cell membrane</location>
        <topology evidence="1 8">Peripheral membrane protein</topology>
    </subcellularLocation>
</comment>
<evidence type="ECO:0000256" key="3">
    <source>
        <dbReference type="ARBA" id="ARBA00022475"/>
    </source>
</evidence>
<keyword evidence="3 8" id="KW-1003">Cell membrane</keyword>
<keyword evidence="7 8" id="KW-0472">Membrane</keyword>
<evidence type="ECO:0000256" key="7">
    <source>
        <dbReference type="ARBA" id="ARBA00023136"/>
    </source>
</evidence>
<evidence type="ECO:0000256" key="8">
    <source>
        <dbReference type="RuleBase" id="RU365104"/>
    </source>
</evidence>
<comment type="function">
    <text evidence="8">ATP-binding (A) component of a common energy-coupling factor (ECF) ABC-transporter complex.</text>
</comment>
<dbReference type="GO" id="GO:0043190">
    <property type="term" value="C:ATP-binding cassette (ABC) transporter complex"/>
    <property type="evidence" value="ECO:0007669"/>
    <property type="project" value="TreeGrafter"/>
</dbReference>
<comment type="subunit">
    <text evidence="8">Forms a stable energy-coupling factor (ECF) transporter complex composed of 2 membrane-embedded substrate-binding proteins (S component), 2 ATP-binding proteins (A component) and 2 transmembrane proteins (T component).</text>
</comment>
<dbReference type="RefSeq" id="WP_118444661.1">
    <property type="nucleotide sequence ID" value="NZ_JBCPGC010000052.1"/>
</dbReference>
<dbReference type="AlphaFoldDB" id="A0A415S9K4"/>
<dbReference type="SMART" id="SM00382">
    <property type="entry name" value="AAA"/>
    <property type="match status" value="1"/>
</dbReference>
<protein>
    <recommendedName>
        <fullName evidence="8">Energy-coupling factor transporter ATP-binding protein EcfA2</fullName>
        <ecNumber evidence="8">7.-.-.-</ecNumber>
    </recommendedName>
</protein>
<dbReference type="InterPro" id="IPR030946">
    <property type="entry name" value="EcfA2"/>
</dbReference>
<keyword evidence="2 8" id="KW-0813">Transport</keyword>
<proteinExistence type="inferred from homology"/>
<evidence type="ECO:0000259" key="9">
    <source>
        <dbReference type="PROSITE" id="PS50893"/>
    </source>
</evidence>
<dbReference type="EMBL" id="QRQE01000020">
    <property type="protein sequence ID" value="RHM75915.1"/>
    <property type="molecule type" value="Genomic_DNA"/>
</dbReference>
<dbReference type="Proteomes" id="UP000285610">
    <property type="component" value="Unassembled WGS sequence"/>
</dbReference>
<name>A0A415S9K4_MEDGN</name>
<dbReference type="GO" id="GO:0016887">
    <property type="term" value="F:ATP hydrolysis activity"/>
    <property type="evidence" value="ECO:0007669"/>
    <property type="project" value="InterPro"/>
</dbReference>
<comment type="similarity">
    <text evidence="8">Belongs to the ABC transporter superfamily. Energy-coupling factor EcfA family.</text>
</comment>
<evidence type="ECO:0000256" key="2">
    <source>
        <dbReference type="ARBA" id="ARBA00022448"/>
    </source>
</evidence>
<accession>A0A415S9K4</accession>
<dbReference type="GO" id="GO:0005524">
    <property type="term" value="F:ATP binding"/>
    <property type="evidence" value="ECO:0007669"/>
    <property type="project" value="UniProtKB-UniRule"/>
</dbReference>
<dbReference type="PROSITE" id="PS50893">
    <property type="entry name" value="ABC_TRANSPORTER_2"/>
    <property type="match status" value="1"/>
</dbReference>
<dbReference type="InterPro" id="IPR027417">
    <property type="entry name" value="P-loop_NTPase"/>
</dbReference>
<dbReference type="PROSITE" id="PS00211">
    <property type="entry name" value="ABC_TRANSPORTER_1"/>
    <property type="match status" value="1"/>
</dbReference>
<evidence type="ECO:0000256" key="1">
    <source>
        <dbReference type="ARBA" id="ARBA00004202"/>
    </source>
</evidence>
<dbReference type="InterPro" id="IPR015856">
    <property type="entry name" value="ABC_transpr_CbiO/EcfA_su"/>
</dbReference>
<dbReference type="Gene3D" id="3.40.50.300">
    <property type="entry name" value="P-loop containing nucleotide triphosphate hydrolases"/>
    <property type="match status" value="1"/>
</dbReference>
<dbReference type="PANTHER" id="PTHR43553:SF27">
    <property type="entry name" value="ENERGY-COUPLING FACTOR TRANSPORTER ATP-BINDING PROTEIN ECFA2"/>
    <property type="match status" value="1"/>
</dbReference>
<dbReference type="GO" id="GO:0042626">
    <property type="term" value="F:ATPase-coupled transmembrane transporter activity"/>
    <property type="evidence" value="ECO:0007669"/>
    <property type="project" value="TreeGrafter"/>
</dbReference>
<organism evidence="10 11">
    <name type="scientific">Mediterraneibacter gnavus</name>
    <name type="common">Ruminococcus gnavus</name>
    <dbReference type="NCBI Taxonomy" id="33038"/>
    <lineage>
        <taxon>Bacteria</taxon>
        <taxon>Bacillati</taxon>
        <taxon>Bacillota</taxon>
        <taxon>Clostridia</taxon>
        <taxon>Lachnospirales</taxon>
        <taxon>Lachnospiraceae</taxon>
        <taxon>Mediterraneibacter</taxon>
    </lineage>
</organism>